<proteinExistence type="predicted"/>
<dbReference type="EMBL" id="JAVRRA010010418">
    <property type="protein sequence ID" value="KAK5241930.1"/>
    <property type="molecule type" value="Genomic_DNA"/>
</dbReference>
<keyword evidence="2" id="KW-1185">Reference proteome</keyword>
<evidence type="ECO:0000313" key="2">
    <source>
        <dbReference type="Proteomes" id="UP001357485"/>
    </source>
</evidence>
<comment type="caution">
    <text evidence="1">The sequence shown here is derived from an EMBL/GenBank/DDBJ whole genome shotgun (WGS) entry which is preliminary data.</text>
</comment>
<gene>
    <name evidence="1" type="ORF">LTR16_008905</name>
</gene>
<dbReference type="Proteomes" id="UP001357485">
    <property type="component" value="Unassembled WGS sequence"/>
</dbReference>
<sequence>ILCDFHNEAGLQQNLDILPFLTEEAYLKAYPEDAICRSFLELCREGDHQAVAGLLKAQAEGSDEMDEDDEGMEQPKKTVDEILRYQDPIGDMQSGLHAAVQAESREVAWLLLLLASDLDISRFPALVFQEAGALGVMRDEKGLAGKLDIRTLRDVYGRTAEQLAVEVGGVWNGWPGTGRLAV</sequence>
<accession>A0ABR0LU92</accession>
<feature type="non-terminal residue" evidence="1">
    <location>
        <position position="1"/>
    </location>
</feature>
<organism evidence="1 2">
    <name type="scientific">Cryomyces antarcticus</name>
    <dbReference type="NCBI Taxonomy" id="329879"/>
    <lineage>
        <taxon>Eukaryota</taxon>
        <taxon>Fungi</taxon>
        <taxon>Dikarya</taxon>
        <taxon>Ascomycota</taxon>
        <taxon>Pezizomycotina</taxon>
        <taxon>Dothideomycetes</taxon>
        <taxon>Dothideomycetes incertae sedis</taxon>
        <taxon>Cryomyces</taxon>
    </lineage>
</organism>
<evidence type="ECO:0000313" key="1">
    <source>
        <dbReference type="EMBL" id="KAK5241930.1"/>
    </source>
</evidence>
<reference evidence="1 2" key="1">
    <citation type="submission" date="2023-08" db="EMBL/GenBank/DDBJ databases">
        <title>Black Yeasts Isolated from many extreme environments.</title>
        <authorList>
            <person name="Coleine C."/>
            <person name="Stajich J.E."/>
            <person name="Selbmann L."/>
        </authorList>
    </citation>
    <scope>NUCLEOTIDE SEQUENCE [LARGE SCALE GENOMIC DNA]</scope>
    <source>
        <strain evidence="1 2">CCFEE 536</strain>
    </source>
</reference>
<protein>
    <submittedName>
        <fullName evidence="1">Uncharacterized protein</fullName>
    </submittedName>
</protein>
<name>A0ABR0LU92_9PEZI</name>